<evidence type="ECO:0000256" key="3">
    <source>
        <dbReference type="ARBA" id="ARBA00023002"/>
    </source>
</evidence>
<accession>W6RF31</accession>
<protein>
    <submittedName>
        <fullName evidence="6">Shikimate dehydrogenase family protein</fullName>
        <ecNumber evidence="6">1.1.1.25</ecNumber>
    </submittedName>
</protein>
<dbReference type="HOGENOM" id="CLU_044063_4_0_6"/>
<evidence type="ECO:0000313" key="6">
    <source>
        <dbReference type="EMBL" id="CDM40489.1"/>
    </source>
</evidence>
<evidence type="ECO:0000256" key="2">
    <source>
        <dbReference type="ARBA" id="ARBA00022857"/>
    </source>
</evidence>
<organism evidence="6 7">
    <name type="scientific">Ectopseudomonas oleovorans (strain CECT 5344)</name>
    <name type="common">Pseudomonas pseudoalcaligenes</name>
    <dbReference type="NCBI Taxonomy" id="1182590"/>
    <lineage>
        <taxon>Bacteria</taxon>
        <taxon>Pseudomonadati</taxon>
        <taxon>Pseudomonadota</taxon>
        <taxon>Gammaproteobacteria</taxon>
        <taxon>Pseudomonadales</taxon>
        <taxon>Pseudomonadaceae</taxon>
        <taxon>Ectopseudomonas</taxon>
    </lineage>
</organism>
<name>W6RF31_ECTO5</name>
<reference evidence="6 7" key="1">
    <citation type="submission" date="2013-11" db="EMBL/GenBank/DDBJ databases">
        <title>Complete genome sequence of the cyanide-degrading bacterium Pseudomonas pseudoalcaligenes CECT 5344.</title>
        <authorList>
            <person name="Wibberg D."/>
            <person name="Puehler A."/>
            <person name="Schlueter A."/>
        </authorList>
    </citation>
    <scope>NUCLEOTIDE SEQUENCE [LARGE SCALE GENOMIC DNA]</scope>
    <source>
        <strain evidence="7">CECT 5344</strain>
    </source>
</reference>
<keyword evidence="4" id="KW-0057">Aromatic amino acid biosynthesis</keyword>
<dbReference type="InterPro" id="IPR013708">
    <property type="entry name" value="Shikimate_DH-bd_N"/>
</dbReference>
<dbReference type="GO" id="GO:0050661">
    <property type="term" value="F:NADP binding"/>
    <property type="evidence" value="ECO:0007669"/>
    <property type="project" value="TreeGrafter"/>
</dbReference>
<dbReference type="AlphaFoldDB" id="W6RF31"/>
<dbReference type="SUPFAM" id="SSF51735">
    <property type="entry name" value="NAD(P)-binding Rossmann-fold domains"/>
    <property type="match status" value="1"/>
</dbReference>
<dbReference type="EC" id="1.1.1.25" evidence="6"/>
<gene>
    <name evidence="6" type="ORF">BN5_1915</name>
</gene>
<dbReference type="SUPFAM" id="SSF53223">
    <property type="entry name" value="Aminoacid dehydrogenase-like, N-terminal domain"/>
    <property type="match status" value="1"/>
</dbReference>
<evidence type="ECO:0000256" key="1">
    <source>
        <dbReference type="ARBA" id="ARBA00004871"/>
    </source>
</evidence>
<dbReference type="InterPro" id="IPR046346">
    <property type="entry name" value="Aminoacid_DH-like_N_sf"/>
</dbReference>
<dbReference type="InterPro" id="IPR036291">
    <property type="entry name" value="NAD(P)-bd_dom_sf"/>
</dbReference>
<sequence>MITGKTQLVAIVGTPIQQVKSPENFNAHFAEKGTDIAMIAMDVRASEIDACVELIRGWNNLRGCVVTVPYKQQFASRVDSLTVRAAALGVVNVVRRDPDGRLTGDMVDGFGFVEAARTHGFEVSGCCALVVGAGGVGSAIAYALCEEGARSIALIESDPERLSGLATTLGRSFPDIEIVQGCYDLSAFDLVVNATPVGMGADGALPLDLPMLETLAASTFVADVVTLPAMTPFLAFARERGCKVQTGPEMARAQLSYLGAAMGVMPPLDSRQA</sequence>
<evidence type="ECO:0000256" key="4">
    <source>
        <dbReference type="ARBA" id="ARBA00023141"/>
    </source>
</evidence>
<keyword evidence="4" id="KW-0028">Amino-acid biosynthesis</keyword>
<dbReference type="GO" id="GO:0004764">
    <property type="term" value="F:shikimate 3-dehydrogenase (NADP+) activity"/>
    <property type="evidence" value="ECO:0007669"/>
    <property type="project" value="UniProtKB-EC"/>
</dbReference>
<dbReference type="eggNOG" id="COG0169">
    <property type="taxonomic scope" value="Bacteria"/>
</dbReference>
<feature type="domain" description="Shikimate dehydrogenase substrate binding N-terminal" evidence="5">
    <location>
        <begin position="11"/>
        <end position="94"/>
    </location>
</feature>
<proteinExistence type="predicted"/>
<comment type="pathway">
    <text evidence="1">Metabolic intermediate biosynthesis; chorismate biosynthesis; chorismate from D-erythrose 4-phosphate and phosphoenolpyruvate: step 4/7.</text>
</comment>
<dbReference type="PANTHER" id="PTHR21089">
    <property type="entry name" value="SHIKIMATE DEHYDROGENASE"/>
    <property type="match status" value="1"/>
</dbReference>
<dbReference type="InterPro" id="IPR022893">
    <property type="entry name" value="Shikimate_DH_fam"/>
</dbReference>
<dbReference type="Proteomes" id="UP000032841">
    <property type="component" value="Chromosome"/>
</dbReference>
<dbReference type="EMBL" id="HG916826">
    <property type="protein sequence ID" value="CDM40489.1"/>
    <property type="molecule type" value="Genomic_DNA"/>
</dbReference>
<dbReference type="KEGG" id="ppse:BN5_1915"/>
<dbReference type="GO" id="GO:0019632">
    <property type="term" value="P:shikimate metabolic process"/>
    <property type="evidence" value="ECO:0007669"/>
    <property type="project" value="TreeGrafter"/>
</dbReference>
<dbReference type="Gene3D" id="3.40.50.10860">
    <property type="entry name" value="Leucine Dehydrogenase, chain A, domain 1"/>
    <property type="match status" value="1"/>
</dbReference>
<dbReference type="GO" id="GO:0009073">
    <property type="term" value="P:aromatic amino acid family biosynthetic process"/>
    <property type="evidence" value="ECO:0007669"/>
    <property type="project" value="UniProtKB-KW"/>
</dbReference>
<dbReference type="Gene3D" id="3.40.50.720">
    <property type="entry name" value="NAD(P)-binding Rossmann-like Domain"/>
    <property type="match status" value="1"/>
</dbReference>
<dbReference type="CDD" id="cd01065">
    <property type="entry name" value="NAD_bind_Shikimate_DH"/>
    <property type="match status" value="1"/>
</dbReference>
<keyword evidence="2" id="KW-0521">NADP</keyword>
<evidence type="ECO:0000313" key="7">
    <source>
        <dbReference type="Proteomes" id="UP000032841"/>
    </source>
</evidence>
<dbReference type="RefSeq" id="WP_156157172.1">
    <property type="nucleotide sequence ID" value="NZ_HG916826.1"/>
</dbReference>
<dbReference type="Pfam" id="PF08501">
    <property type="entry name" value="Shikimate_dh_N"/>
    <property type="match status" value="1"/>
</dbReference>
<dbReference type="OrthoDB" id="3609723at2"/>
<dbReference type="PANTHER" id="PTHR21089:SF1">
    <property type="entry name" value="BIFUNCTIONAL 3-DEHYDROQUINATE DEHYDRATASE_SHIKIMATE DEHYDROGENASE, CHLOROPLASTIC"/>
    <property type="match status" value="1"/>
</dbReference>
<dbReference type="GO" id="GO:0005829">
    <property type="term" value="C:cytosol"/>
    <property type="evidence" value="ECO:0007669"/>
    <property type="project" value="TreeGrafter"/>
</dbReference>
<keyword evidence="3 6" id="KW-0560">Oxidoreductase</keyword>
<evidence type="ECO:0000259" key="5">
    <source>
        <dbReference type="Pfam" id="PF08501"/>
    </source>
</evidence>
<dbReference type="GO" id="GO:0009423">
    <property type="term" value="P:chorismate biosynthetic process"/>
    <property type="evidence" value="ECO:0007669"/>
    <property type="project" value="TreeGrafter"/>
</dbReference>